<sequence>MSFRSPGARARPPRADGRDGPPRAGHRVPPGFSVFWLGSTLNAVSHPYRTPPREPPARQTDPNRLRVATFAFGFLCVIAGAAFSGVDRAKCALLGTLGGVVAMISRPQVC</sequence>
<dbReference type="EMBL" id="CP012159">
    <property type="protein sequence ID" value="AKT37972.1"/>
    <property type="molecule type" value="Genomic_DNA"/>
</dbReference>
<dbReference type="AlphaFoldDB" id="A0A0K1EBA8"/>
<organism evidence="3 4">
    <name type="scientific">Chondromyces crocatus</name>
    <dbReference type="NCBI Taxonomy" id="52"/>
    <lineage>
        <taxon>Bacteria</taxon>
        <taxon>Pseudomonadati</taxon>
        <taxon>Myxococcota</taxon>
        <taxon>Polyangia</taxon>
        <taxon>Polyangiales</taxon>
        <taxon>Polyangiaceae</taxon>
        <taxon>Chondromyces</taxon>
    </lineage>
</organism>
<feature type="region of interest" description="Disordered" evidence="1">
    <location>
        <begin position="1"/>
        <end position="28"/>
    </location>
</feature>
<evidence type="ECO:0000256" key="2">
    <source>
        <dbReference type="SAM" id="Phobius"/>
    </source>
</evidence>
<protein>
    <submittedName>
        <fullName evidence="3">Uncharacterized protein</fullName>
    </submittedName>
</protein>
<dbReference type="Proteomes" id="UP000067626">
    <property type="component" value="Chromosome"/>
</dbReference>
<feature type="compositionally biased region" description="Low complexity" evidence="1">
    <location>
        <begin position="1"/>
        <end position="10"/>
    </location>
</feature>
<reference evidence="3 4" key="1">
    <citation type="submission" date="2015-07" db="EMBL/GenBank/DDBJ databases">
        <title>Genome analysis of myxobacterium Chondromyces crocatus Cm c5 reveals a high potential for natural compound synthesis and the genetic basis for the loss of fruiting body formation.</title>
        <authorList>
            <person name="Zaburannyi N."/>
            <person name="Bunk B."/>
            <person name="Maier J."/>
            <person name="Overmann J."/>
            <person name="Mueller R."/>
        </authorList>
    </citation>
    <scope>NUCLEOTIDE SEQUENCE [LARGE SCALE GENOMIC DNA]</scope>
    <source>
        <strain evidence="3 4">Cm c5</strain>
    </source>
</reference>
<keyword evidence="2" id="KW-0472">Membrane</keyword>
<proteinExistence type="predicted"/>
<name>A0A0K1EBA8_CHOCO</name>
<evidence type="ECO:0000313" key="4">
    <source>
        <dbReference type="Proteomes" id="UP000067626"/>
    </source>
</evidence>
<gene>
    <name evidence="3" type="ORF">CMC5_021130</name>
</gene>
<keyword evidence="4" id="KW-1185">Reference proteome</keyword>
<dbReference type="STRING" id="52.CMC5_021130"/>
<evidence type="ECO:0000256" key="1">
    <source>
        <dbReference type="SAM" id="MobiDB-lite"/>
    </source>
</evidence>
<accession>A0A0K1EBA8</accession>
<keyword evidence="2" id="KW-1133">Transmembrane helix</keyword>
<evidence type="ECO:0000313" key="3">
    <source>
        <dbReference type="EMBL" id="AKT37972.1"/>
    </source>
</evidence>
<keyword evidence="2" id="KW-0812">Transmembrane</keyword>
<dbReference type="KEGG" id="ccro:CMC5_021130"/>
<feature type="transmembrane region" description="Helical" evidence="2">
    <location>
        <begin position="67"/>
        <end position="86"/>
    </location>
</feature>